<dbReference type="NCBIfam" id="TIGR04335">
    <property type="entry name" value="AmmeMemoSam_A"/>
    <property type="match status" value="1"/>
</dbReference>
<dbReference type="Gene3D" id="3.30.700.20">
    <property type="entry name" value="Hypothetical protein ph0010, domain 1"/>
    <property type="match status" value="1"/>
</dbReference>
<dbReference type="PANTHER" id="PTHR13016">
    <property type="entry name" value="AMMECR1 HOMOLOG"/>
    <property type="match status" value="1"/>
</dbReference>
<name>A0A7W0C775_9BACT</name>
<dbReference type="InterPro" id="IPR036071">
    <property type="entry name" value="AMMECR1_dom_sf"/>
</dbReference>
<dbReference type="PROSITE" id="PS51112">
    <property type="entry name" value="AMMECR1"/>
    <property type="match status" value="1"/>
</dbReference>
<dbReference type="Pfam" id="PF01871">
    <property type="entry name" value="AMMECR1"/>
    <property type="match status" value="1"/>
</dbReference>
<dbReference type="InterPro" id="IPR027623">
    <property type="entry name" value="AmmeMemoSam_A"/>
</dbReference>
<dbReference type="SUPFAM" id="SSF143447">
    <property type="entry name" value="AMMECR1-like"/>
    <property type="match status" value="1"/>
</dbReference>
<evidence type="ECO:0000259" key="1">
    <source>
        <dbReference type="PROSITE" id="PS51112"/>
    </source>
</evidence>
<dbReference type="NCBIfam" id="TIGR00296">
    <property type="entry name" value="TIGR00296 family protein"/>
    <property type="match status" value="1"/>
</dbReference>
<proteinExistence type="predicted"/>
<dbReference type="InterPro" id="IPR027485">
    <property type="entry name" value="AMMECR1_N"/>
</dbReference>
<feature type="domain" description="AMMECR1" evidence="1">
    <location>
        <begin position="13"/>
        <end position="198"/>
    </location>
</feature>
<evidence type="ECO:0000313" key="3">
    <source>
        <dbReference type="Proteomes" id="UP000525298"/>
    </source>
</evidence>
<keyword evidence="3" id="KW-1185">Reference proteome</keyword>
<dbReference type="InterPro" id="IPR002733">
    <property type="entry name" value="AMMECR1_domain"/>
</dbReference>
<gene>
    <name evidence="2" type="ORF">HNR65_000769</name>
</gene>
<dbReference type="InterPro" id="IPR023473">
    <property type="entry name" value="AMMECR1"/>
</dbReference>
<dbReference type="PANTHER" id="PTHR13016:SF0">
    <property type="entry name" value="AMME SYNDROME CANDIDATE GENE 1 PROTEIN"/>
    <property type="match status" value="1"/>
</dbReference>
<organism evidence="2 3">
    <name type="scientific">Desulfosalsimonas propionicica</name>
    <dbReference type="NCBI Taxonomy" id="332175"/>
    <lineage>
        <taxon>Bacteria</taxon>
        <taxon>Pseudomonadati</taxon>
        <taxon>Thermodesulfobacteriota</taxon>
        <taxon>Desulfobacteria</taxon>
        <taxon>Desulfobacterales</taxon>
        <taxon>Desulfosalsimonadaceae</taxon>
        <taxon>Desulfosalsimonas</taxon>
    </lineage>
</organism>
<dbReference type="AlphaFoldDB" id="A0A7W0C775"/>
<comment type="caution">
    <text evidence="2">The sequence shown here is derived from an EMBL/GenBank/DDBJ whole genome shotgun (WGS) entry which is preliminary data.</text>
</comment>
<dbReference type="Proteomes" id="UP000525298">
    <property type="component" value="Unassembled WGS sequence"/>
</dbReference>
<sequence>MTEEHQSREFDEKKGEILLEIARKTIAERLGLSYKPSTDLDAASRDTAFESRRGTFVTLKINDQLRGCIGNLLPDKPLISAVQDNAVNAAFQDPRFAPLSKQEFEKIQIEVSLLTEPKPLNYKDGRDLLDKLRPHVDGVILRKGPYSSTFLPQVWEQLPDQRTFLEQLCMKAGLPSDAWQKGDTEVLTYQVEYFEEPR</sequence>
<dbReference type="Gene3D" id="3.30.1490.150">
    <property type="entry name" value="Hypothetical protein ph0010, domain 2"/>
    <property type="match status" value="1"/>
</dbReference>
<accession>A0A7W0C775</accession>
<reference evidence="2 3" key="1">
    <citation type="submission" date="2020-07" db="EMBL/GenBank/DDBJ databases">
        <title>Genomic Encyclopedia of Type Strains, Phase IV (KMG-IV): sequencing the most valuable type-strain genomes for metagenomic binning, comparative biology and taxonomic classification.</title>
        <authorList>
            <person name="Goeker M."/>
        </authorList>
    </citation>
    <scope>NUCLEOTIDE SEQUENCE [LARGE SCALE GENOMIC DNA]</scope>
    <source>
        <strain evidence="2 3">DSM 17721</strain>
    </source>
</reference>
<dbReference type="EMBL" id="JACDUS010000002">
    <property type="protein sequence ID" value="MBA2880451.1"/>
    <property type="molecule type" value="Genomic_DNA"/>
</dbReference>
<protein>
    <submittedName>
        <fullName evidence="2">AmmeMemoRadiSam system protein A</fullName>
    </submittedName>
</protein>
<evidence type="ECO:0000313" key="2">
    <source>
        <dbReference type="EMBL" id="MBA2880451.1"/>
    </source>
</evidence>
<dbReference type="RefSeq" id="WP_181550135.1">
    <property type="nucleotide sequence ID" value="NZ_JACDUS010000002.1"/>
</dbReference>